<feature type="domain" description="ACT" evidence="3">
    <location>
        <begin position="330"/>
        <end position="406"/>
    </location>
</feature>
<evidence type="ECO:0000313" key="5">
    <source>
        <dbReference type="Proteomes" id="UP000233551"/>
    </source>
</evidence>
<dbReference type="InterPro" id="IPR045865">
    <property type="entry name" value="ACT-like_dom_sf"/>
</dbReference>
<keyword evidence="5" id="KW-1185">Reference proteome</keyword>
<dbReference type="SUPFAM" id="SSF55021">
    <property type="entry name" value="ACT-like"/>
    <property type="match status" value="3"/>
</dbReference>
<dbReference type="PANTHER" id="PTHR31096">
    <property type="entry name" value="ACT DOMAIN-CONTAINING PROTEIN ACR4-RELATED"/>
    <property type="match status" value="1"/>
</dbReference>
<name>A0A2I0L8K4_PUNGR</name>
<evidence type="ECO:0000256" key="2">
    <source>
        <dbReference type="RuleBase" id="RU369043"/>
    </source>
</evidence>
<dbReference type="GO" id="GO:0016597">
    <property type="term" value="F:amino acid binding"/>
    <property type="evidence" value="ECO:0007669"/>
    <property type="project" value="UniProtKB-UniRule"/>
</dbReference>
<dbReference type="Proteomes" id="UP000233551">
    <property type="component" value="Unassembled WGS sequence"/>
</dbReference>
<dbReference type="InterPro" id="IPR040217">
    <property type="entry name" value="ACR1-12"/>
</dbReference>
<dbReference type="CDD" id="cd04925">
    <property type="entry name" value="ACT_ACR_2"/>
    <property type="match status" value="1"/>
</dbReference>
<dbReference type="CDD" id="cd04897">
    <property type="entry name" value="ACT_ACR_3"/>
    <property type="match status" value="1"/>
</dbReference>
<proteinExistence type="predicted"/>
<dbReference type="CDD" id="cd04926">
    <property type="entry name" value="ACT_ACR_4"/>
    <property type="match status" value="1"/>
</dbReference>
<accession>A0A2I0L8K4</accession>
<sequence length="444" mass="49955">MEYWPPSVAVDDEFEKLVRRVNPPRVTVDNDSSKKATLVKVDSANKRGSLLEVVQVLTDMNLLIRRAYISSDGEWFMDVFHVTDQYGNKLAQDDSLGPRVRSFRSRRSSVDVQSAMEHTTIELTGRDRPGLLSEVSAVLADLKCNVVAAEVWTHNSRMASVVYITDEASGNPIDDPARLDKVKQLLLYVLKGDMDKRSANTAVSVGSTHTERRLHQLMYADRDYDADDGSRGRARGKPFVTVENCRDKGYTVVYLRCQDRPKLIFDTVCTLTDMEYVVYHGTVIAEGPEAYQEYYIRHMDGYPISSEAERQRVINCLEAAIKRRTSEGMRLELCCEDRVGLLSDVTRIFRENGLTVTRAEVTTRGSQAVNAFYVTDSSGKPVKSETIEAVRNEIGLTILRVTDDSQSKPLAHESSTTGKFSLGNLFRSRSEKFLYNLGLIRSCS</sequence>
<feature type="domain" description="ACT" evidence="3">
    <location>
        <begin position="120"/>
        <end position="197"/>
    </location>
</feature>
<protein>
    <recommendedName>
        <fullName evidence="2">ACT domain-containing protein ACR</fullName>
    </recommendedName>
    <alternativeName>
        <fullName evidence="2">Protein ACT DOMAIN REPEATS</fullName>
    </alternativeName>
</protein>
<dbReference type="PROSITE" id="PS51671">
    <property type="entry name" value="ACT"/>
    <property type="match status" value="2"/>
</dbReference>
<dbReference type="AlphaFoldDB" id="A0A2I0L8K4"/>
<dbReference type="EMBL" id="PGOL01000105">
    <property type="protein sequence ID" value="PKI76970.1"/>
    <property type="molecule type" value="Genomic_DNA"/>
</dbReference>
<comment type="caution">
    <text evidence="4">The sequence shown here is derived from an EMBL/GenBank/DDBJ whole genome shotgun (WGS) entry which is preliminary data.</text>
</comment>
<dbReference type="InterPro" id="IPR002912">
    <property type="entry name" value="ACT_dom"/>
</dbReference>
<dbReference type="Pfam" id="PF01842">
    <property type="entry name" value="ACT"/>
    <property type="match status" value="2"/>
</dbReference>
<keyword evidence="1 2" id="KW-0677">Repeat</keyword>
<evidence type="ECO:0000313" key="4">
    <source>
        <dbReference type="EMBL" id="PKI76970.1"/>
    </source>
</evidence>
<evidence type="ECO:0000256" key="1">
    <source>
        <dbReference type="ARBA" id="ARBA00022737"/>
    </source>
</evidence>
<comment type="function">
    <text evidence="2">Binds amino acids.</text>
</comment>
<organism evidence="4 5">
    <name type="scientific">Punica granatum</name>
    <name type="common">Pomegranate</name>
    <dbReference type="NCBI Taxonomy" id="22663"/>
    <lineage>
        <taxon>Eukaryota</taxon>
        <taxon>Viridiplantae</taxon>
        <taxon>Streptophyta</taxon>
        <taxon>Embryophyta</taxon>
        <taxon>Tracheophyta</taxon>
        <taxon>Spermatophyta</taxon>
        <taxon>Magnoliopsida</taxon>
        <taxon>eudicotyledons</taxon>
        <taxon>Gunneridae</taxon>
        <taxon>Pentapetalae</taxon>
        <taxon>rosids</taxon>
        <taxon>malvids</taxon>
        <taxon>Myrtales</taxon>
        <taxon>Lythraceae</taxon>
        <taxon>Punica</taxon>
    </lineage>
</organism>
<dbReference type="PANTHER" id="PTHR31096:SF15">
    <property type="entry name" value="ACT DOMAIN-CONTAINING PROTEIN ACR"/>
    <property type="match status" value="1"/>
</dbReference>
<dbReference type="Gene3D" id="3.30.70.260">
    <property type="match status" value="2"/>
</dbReference>
<gene>
    <name evidence="4" type="ORF">CRG98_002473</name>
</gene>
<reference evidence="4 5" key="1">
    <citation type="submission" date="2017-11" db="EMBL/GenBank/DDBJ databases">
        <title>De-novo sequencing of pomegranate (Punica granatum L.) genome.</title>
        <authorList>
            <person name="Akparov Z."/>
            <person name="Amiraslanov A."/>
            <person name="Hajiyeva S."/>
            <person name="Abbasov M."/>
            <person name="Kaur K."/>
            <person name="Hamwieh A."/>
            <person name="Solovyev V."/>
            <person name="Salamov A."/>
            <person name="Braich B."/>
            <person name="Kosarev P."/>
            <person name="Mahmoud A."/>
            <person name="Hajiyev E."/>
            <person name="Babayeva S."/>
            <person name="Izzatullayeva V."/>
            <person name="Mammadov A."/>
            <person name="Mammadov A."/>
            <person name="Sharifova S."/>
            <person name="Ojaghi J."/>
            <person name="Eynullazada K."/>
            <person name="Bayramov B."/>
            <person name="Abdulazimova A."/>
            <person name="Shahmuradov I."/>
        </authorList>
    </citation>
    <scope>NUCLEOTIDE SEQUENCE [LARGE SCALE GENOMIC DNA]</scope>
    <source>
        <strain evidence="5">cv. AG2017</strain>
        <tissue evidence="4">Leaf</tissue>
    </source>
</reference>
<evidence type="ECO:0000259" key="3">
    <source>
        <dbReference type="PROSITE" id="PS51671"/>
    </source>
</evidence>